<dbReference type="AlphaFoldDB" id="A0A9W8IFZ8"/>
<reference evidence="2" key="1">
    <citation type="submission" date="2022-07" db="EMBL/GenBank/DDBJ databases">
        <title>Phylogenomic reconstructions and comparative analyses of Kickxellomycotina fungi.</title>
        <authorList>
            <person name="Reynolds N.K."/>
            <person name="Stajich J.E."/>
            <person name="Barry K."/>
            <person name="Grigoriev I.V."/>
            <person name="Crous P."/>
            <person name="Smith M.E."/>
        </authorList>
    </citation>
    <scope>NUCLEOTIDE SEQUENCE</scope>
    <source>
        <strain evidence="2">NRRL 1566</strain>
    </source>
</reference>
<evidence type="ECO:0000313" key="2">
    <source>
        <dbReference type="EMBL" id="KAJ2850515.1"/>
    </source>
</evidence>
<sequence>MRVDMGEYLPKEAVSRRITGDTQFMFQFYKPCFQFYKPGDLVNRYMTRDNLKQSLIVALHECPLLLGRFKIHDDLSLSLEYDPNNTNTPTLEFQATDLTYSELETRGFAYSLARQYKMDLPIPDGTISRDFDQPMLMVKVTYFTGGGVALFAMTNHVAFDGNAMFSFIAHWARCNQQMLVQQRQQQSIELPPDLKVYDTSLISNTNNEPAEGPVEISVDATKTPTEIITSITRMVARSNICANVFSIKTSSLSKLKQQVADSGILDQGEWVSSNNVLASFIAQRIAQANMEGQVYEVGSWKIFQALDMRRPLNLPLHGLGSPIILAECHASYSEITTPNDFPLLAKRIRQSIDRYTGEYLQSSMDWMNASYRKLAENGVREPWRHFWFTAMNTNTRSVGISCMTKIPIYDADFGAGCPQMARSFNPRPNYIIVFPGPPTSANSYDSLHLYVTLERPAMEALKSDPLWSSLCSLISEF</sequence>
<name>A0A9W8IFZ8_9FUNG</name>
<gene>
    <name evidence="2" type="ORF">IWW36_001833</name>
</gene>
<evidence type="ECO:0000313" key="3">
    <source>
        <dbReference type="Proteomes" id="UP001139887"/>
    </source>
</evidence>
<dbReference type="Gene3D" id="3.30.559.10">
    <property type="entry name" value="Chloramphenicol acetyltransferase-like domain"/>
    <property type="match status" value="2"/>
</dbReference>
<comment type="caution">
    <text evidence="2">The sequence shown here is derived from an EMBL/GenBank/DDBJ whole genome shotgun (WGS) entry which is preliminary data.</text>
</comment>
<dbReference type="InterPro" id="IPR050317">
    <property type="entry name" value="Plant_Fungal_Acyltransferase"/>
</dbReference>
<dbReference type="SUPFAM" id="SSF56601">
    <property type="entry name" value="beta-lactamase/transpeptidase-like"/>
    <property type="match status" value="1"/>
</dbReference>
<organism evidence="2 3">
    <name type="scientific">Coemansia brasiliensis</name>
    <dbReference type="NCBI Taxonomy" id="2650707"/>
    <lineage>
        <taxon>Eukaryota</taxon>
        <taxon>Fungi</taxon>
        <taxon>Fungi incertae sedis</taxon>
        <taxon>Zoopagomycota</taxon>
        <taxon>Kickxellomycotina</taxon>
        <taxon>Kickxellomycetes</taxon>
        <taxon>Kickxellales</taxon>
        <taxon>Kickxellaceae</taxon>
        <taxon>Coemansia</taxon>
    </lineage>
</organism>
<dbReference type="Pfam" id="PF02458">
    <property type="entry name" value="Transferase"/>
    <property type="match status" value="1"/>
</dbReference>
<accession>A0A9W8IFZ8</accession>
<dbReference type="OrthoDB" id="1862401at2759"/>
<dbReference type="InterPro" id="IPR023213">
    <property type="entry name" value="CAT-like_dom_sf"/>
</dbReference>
<keyword evidence="1" id="KW-0808">Transferase</keyword>
<proteinExistence type="predicted"/>
<dbReference type="GO" id="GO:0016747">
    <property type="term" value="F:acyltransferase activity, transferring groups other than amino-acyl groups"/>
    <property type="evidence" value="ECO:0007669"/>
    <property type="project" value="TreeGrafter"/>
</dbReference>
<dbReference type="PANTHER" id="PTHR31642">
    <property type="entry name" value="TRICHOTHECENE 3-O-ACETYLTRANSFERASE"/>
    <property type="match status" value="1"/>
</dbReference>
<dbReference type="EMBL" id="JANBUW010000030">
    <property type="protein sequence ID" value="KAJ2850515.1"/>
    <property type="molecule type" value="Genomic_DNA"/>
</dbReference>
<protein>
    <submittedName>
        <fullName evidence="2">Uncharacterized protein</fullName>
    </submittedName>
</protein>
<keyword evidence="3" id="KW-1185">Reference proteome</keyword>
<dbReference type="Proteomes" id="UP001139887">
    <property type="component" value="Unassembled WGS sequence"/>
</dbReference>
<dbReference type="InterPro" id="IPR012338">
    <property type="entry name" value="Beta-lactam/transpept-like"/>
</dbReference>
<evidence type="ECO:0000256" key="1">
    <source>
        <dbReference type="ARBA" id="ARBA00022679"/>
    </source>
</evidence>
<dbReference type="PANTHER" id="PTHR31642:SF310">
    <property type="entry name" value="FATTY ALCOHOL:CAFFEOYL-COA ACYLTRANSFERASE"/>
    <property type="match status" value="1"/>
</dbReference>